<feature type="domain" description="ChsH2 C-terminal OB-fold" evidence="6">
    <location>
        <begin position="58"/>
        <end position="111"/>
    </location>
</feature>
<dbReference type="InterPro" id="IPR006108">
    <property type="entry name" value="3HC_DH_C"/>
</dbReference>
<dbReference type="EMBL" id="JACHDE010000007">
    <property type="protein sequence ID" value="MBB5402096.1"/>
    <property type="molecule type" value="Genomic_DNA"/>
</dbReference>
<dbReference type="Pfam" id="PF12172">
    <property type="entry name" value="zf-ChsH2"/>
    <property type="match status" value="1"/>
</dbReference>
<dbReference type="InterPro" id="IPR002878">
    <property type="entry name" value="ChsH2_C"/>
</dbReference>
<evidence type="ECO:0000259" key="7">
    <source>
        <dbReference type="Pfam" id="PF02737"/>
    </source>
</evidence>
<reference evidence="9 10" key="1">
    <citation type="submission" date="2020-08" db="EMBL/GenBank/DDBJ databases">
        <title>Genomic Encyclopedia of Type Strains, Phase IV (KMG-V): Genome sequencing to study the core and pangenomes of soil and plant-associated prokaryotes.</title>
        <authorList>
            <person name="Whitman W."/>
        </authorList>
    </citation>
    <scope>NUCLEOTIDE SEQUENCE [LARGE SCALE GENOMIC DNA]</scope>
    <source>
        <strain evidence="9 10">JPY162</strain>
    </source>
</reference>
<dbReference type="Proteomes" id="UP000592820">
    <property type="component" value="Unassembled WGS sequence"/>
</dbReference>
<keyword evidence="4" id="KW-0511">Multifunctional enzyme</keyword>
<dbReference type="PANTHER" id="PTHR23309">
    <property type="entry name" value="3-HYDROXYACYL-COA DEHYROGENASE"/>
    <property type="match status" value="1"/>
</dbReference>
<dbReference type="SUPFAM" id="SSF48179">
    <property type="entry name" value="6-phosphogluconate dehydrogenase C-terminal domain-like"/>
    <property type="match status" value="2"/>
</dbReference>
<feature type="domain" description="3-hydroxyacyl-CoA dehydrogenase C-terminal" evidence="5">
    <location>
        <begin position="340"/>
        <end position="427"/>
    </location>
</feature>
<dbReference type="GO" id="GO:0016829">
    <property type="term" value="F:lyase activity"/>
    <property type="evidence" value="ECO:0007669"/>
    <property type="project" value="UniProtKB-KW"/>
</dbReference>
<dbReference type="AlphaFoldDB" id="A0A7W8L7Z9"/>
<gene>
    <name evidence="9" type="ORF">HDG41_004182</name>
</gene>
<name>A0A7W8L7Z9_9BURK</name>
<dbReference type="Gene3D" id="6.10.30.10">
    <property type="match status" value="1"/>
</dbReference>
<dbReference type="FunFam" id="1.10.1040.50:FF:000006">
    <property type="entry name" value="Peroxisomal bifunctional enzyme"/>
    <property type="match status" value="1"/>
</dbReference>
<dbReference type="InterPro" id="IPR008927">
    <property type="entry name" value="6-PGluconate_DH-like_C_sf"/>
</dbReference>
<dbReference type="Pfam" id="PF00725">
    <property type="entry name" value="3HCDH"/>
    <property type="match status" value="2"/>
</dbReference>
<feature type="domain" description="ChsH2 rubredoxin-like zinc ribbon" evidence="8">
    <location>
        <begin position="21"/>
        <end position="56"/>
    </location>
</feature>
<dbReference type="GO" id="GO:0003857">
    <property type="term" value="F:(3S)-3-hydroxyacyl-CoA dehydrogenase (NAD+) activity"/>
    <property type="evidence" value="ECO:0007669"/>
    <property type="project" value="UniProtKB-EC"/>
</dbReference>
<evidence type="ECO:0000259" key="6">
    <source>
        <dbReference type="Pfam" id="PF01796"/>
    </source>
</evidence>
<evidence type="ECO:0000259" key="5">
    <source>
        <dbReference type="Pfam" id="PF00725"/>
    </source>
</evidence>
<organism evidence="9 10">
    <name type="scientific">Paraburkholderia youngii</name>
    <dbReference type="NCBI Taxonomy" id="2782701"/>
    <lineage>
        <taxon>Bacteria</taxon>
        <taxon>Pseudomonadati</taxon>
        <taxon>Pseudomonadota</taxon>
        <taxon>Betaproteobacteria</taxon>
        <taxon>Burkholderiales</taxon>
        <taxon>Burkholderiaceae</taxon>
        <taxon>Paraburkholderia</taxon>
    </lineage>
</organism>
<proteinExistence type="predicted"/>
<dbReference type="Pfam" id="PF01796">
    <property type="entry name" value="OB_ChsH2_C"/>
    <property type="match status" value="1"/>
</dbReference>
<evidence type="ECO:0000256" key="4">
    <source>
        <dbReference type="ARBA" id="ARBA00023268"/>
    </source>
</evidence>
<dbReference type="EC" id="1.1.1.35" evidence="9"/>
<evidence type="ECO:0000259" key="8">
    <source>
        <dbReference type="Pfam" id="PF12172"/>
    </source>
</evidence>
<evidence type="ECO:0000256" key="3">
    <source>
        <dbReference type="ARBA" id="ARBA00023239"/>
    </source>
</evidence>
<dbReference type="InterPro" id="IPR022002">
    <property type="entry name" value="ChsH2_Znr"/>
</dbReference>
<dbReference type="SUPFAM" id="SSF50249">
    <property type="entry name" value="Nucleic acid-binding proteins"/>
    <property type="match status" value="1"/>
</dbReference>
<dbReference type="GO" id="GO:0070403">
    <property type="term" value="F:NAD+ binding"/>
    <property type="evidence" value="ECO:0007669"/>
    <property type="project" value="InterPro"/>
</dbReference>
<sequence length="557" mass="61626">MAQKRNLPPAPVLFPGDEPFWEAMRSGQLLAKHCQDCDTLHYYPRSHCPFCGSEKTEWHSLSGRGTIYSYSIVERSPKPLAPAIIELEEGLLINSVVTDADVRSLNIGDDVILHSMPTQDRPPAPAFTTVRANAAREYTKAAYTALECRISDQPRLFERGAVIGSGNMGIGIATALLNAGLSVRLIDQSDDSLENAVTRITESLNRDVERGRLTENERDARLSVLTADRDLSAIASADVVIEAVFEDMEVKQKLFAEIDQYASPSALLATNTSTLDIDRIAAATTRPQSVIGLHFFNPANVMKLVEVVHTDTTSADTLDAALQFSAQIKKTAVPVGVCDGFVGNRLMIARERQASRLLLEGALPEQVDRVLREVGLPMGTFELQDMTGGIELMYRSRQRRGQKDWLLDELYNRGRTGLRAGRGFYRYEPGKKRPLIDPEVTTLIEEASCVEGIERRAISDQEVHDRLILPMINEGAKLLEEGIVDRASDIDLIWQLGYGWPDWKGGPMYYADQIGLPELVRRLTALEKHGDVFKPADLLVELAGADAARISDIKISD</sequence>
<comment type="caution">
    <text evidence="9">The sequence shown here is derived from an EMBL/GenBank/DDBJ whole genome shotgun (WGS) entry which is preliminary data.</text>
</comment>
<evidence type="ECO:0000256" key="1">
    <source>
        <dbReference type="ARBA" id="ARBA00023002"/>
    </source>
</evidence>
<keyword evidence="1 9" id="KW-0560">Oxidoreductase</keyword>
<dbReference type="SUPFAM" id="SSF51735">
    <property type="entry name" value="NAD(P)-binding Rossmann-fold domains"/>
    <property type="match status" value="1"/>
</dbReference>
<dbReference type="InterPro" id="IPR036291">
    <property type="entry name" value="NAD(P)-bd_dom_sf"/>
</dbReference>
<keyword evidence="2" id="KW-0413">Isomerase</keyword>
<dbReference type="GO" id="GO:0006631">
    <property type="term" value="P:fatty acid metabolic process"/>
    <property type="evidence" value="ECO:0007669"/>
    <property type="project" value="InterPro"/>
</dbReference>
<dbReference type="InterPro" id="IPR006176">
    <property type="entry name" value="3-OHacyl-CoA_DH_NAD-bd"/>
</dbReference>
<dbReference type="PANTHER" id="PTHR23309:SF51">
    <property type="entry name" value="3-HYDROXYACYL-COA DEHYDROGENASE-RELATED"/>
    <property type="match status" value="1"/>
</dbReference>
<dbReference type="Gene3D" id="3.40.50.720">
    <property type="entry name" value="NAD(P)-binding Rossmann-like Domain"/>
    <property type="match status" value="1"/>
</dbReference>
<dbReference type="FunFam" id="3.40.50.720:FF:000009">
    <property type="entry name" value="Fatty oxidation complex, alpha subunit"/>
    <property type="match status" value="1"/>
</dbReference>
<dbReference type="RefSeq" id="WP_184226976.1">
    <property type="nucleotide sequence ID" value="NZ_JACHDE010000007.1"/>
</dbReference>
<evidence type="ECO:0000256" key="2">
    <source>
        <dbReference type="ARBA" id="ARBA00023235"/>
    </source>
</evidence>
<dbReference type="GO" id="GO:0016853">
    <property type="term" value="F:isomerase activity"/>
    <property type="evidence" value="ECO:0007669"/>
    <property type="project" value="UniProtKB-KW"/>
</dbReference>
<protein>
    <submittedName>
        <fullName evidence="9">3-hydroxyacyl-CoA dehydrogenase</fullName>
        <ecNumber evidence="9">1.1.1.35</ecNumber>
    </submittedName>
</protein>
<dbReference type="InterPro" id="IPR012340">
    <property type="entry name" value="NA-bd_OB-fold"/>
</dbReference>
<feature type="domain" description="3-hydroxyacyl-CoA dehydrogenase C-terminal" evidence="5">
    <location>
        <begin position="464"/>
        <end position="524"/>
    </location>
</feature>
<keyword evidence="3" id="KW-0456">Lyase</keyword>
<dbReference type="Gene3D" id="1.10.1040.50">
    <property type="match status" value="1"/>
</dbReference>
<evidence type="ECO:0000313" key="10">
    <source>
        <dbReference type="Proteomes" id="UP000592820"/>
    </source>
</evidence>
<evidence type="ECO:0000313" key="9">
    <source>
        <dbReference type="EMBL" id="MBB5402096.1"/>
    </source>
</evidence>
<dbReference type="Pfam" id="PF02737">
    <property type="entry name" value="3HCDH_N"/>
    <property type="match status" value="1"/>
</dbReference>
<feature type="domain" description="3-hydroxyacyl-CoA dehydrogenase NAD binding" evidence="7">
    <location>
        <begin position="161"/>
        <end position="335"/>
    </location>
</feature>
<accession>A0A7W8L7Z9</accession>